<dbReference type="AlphaFoldDB" id="A0A9W9YKV2"/>
<accession>A0A9W9YKV2</accession>
<dbReference type="Proteomes" id="UP001163046">
    <property type="component" value="Unassembled WGS sequence"/>
</dbReference>
<organism evidence="1 2">
    <name type="scientific">Desmophyllum pertusum</name>
    <dbReference type="NCBI Taxonomy" id="174260"/>
    <lineage>
        <taxon>Eukaryota</taxon>
        <taxon>Metazoa</taxon>
        <taxon>Cnidaria</taxon>
        <taxon>Anthozoa</taxon>
        <taxon>Hexacorallia</taxon>
        <taxon>Scleractinia</taxon>
        <taxon>Caryophylliina</taxon>
        <taxon>Caryophylliidae</taxon>
        <taxon>Desmophyllum</taxon>
    </lineage>
</organism>
<proteinExistence type="predicted"/>
<evidence type="ECO:0000313" key="1">
    <source>
        <dbReference type="EMBL" id="KAJ7356124.1"/>
    </source>
</evidence>
<sequence>MLLAFVMIPLLQKELDTFKDTIWNTHRIRQQKDTALPHGVPDHIYNFPGEYYLEESGWPVSEEQLEQVAAHAGVLEVDDDYLDARFRGECERLIPKTEEIKPEDCVDAFLFLKTHFSLPATI</sequence>
<comment type="caution">
    <text evidence="1">The sequence shown here is derived from an EMBL/GenBank/DDBJ whole genome shotgun (WGS) entry which is preliminary data.</text>
</comment>
<gene>
    <name evidence="1" type="ORF">OS493_026504</name>
</gene>
<dbReference type="EMBL" id="MU827324">
    <property type="protein sequence ID" value="KAJ7356124.1"/>
    <property type="molecule type" value="Genomic_DNA"/>
</dbReference>
<protein>
    <submittedName>
        <fullName evidence="1">Uncharacterized protein</fullName>
    </submittedName>
</protein>
<reference evidence="1" key="1">
    <citation type="submission" date="2023-01" db="EMBL/GenBank/DDBJ databases">
        <title>Genome assembly of the deep-sea coral Lophelia pertusa.</title>
        <authorList>
            <person name="Herrera S."/>
            <person name="Cordes E."/>
        </authorList>
    </citation>
    <scope>NUCLEOTIDE SEQUENCE</scope>
    <source>
        <strain evidence="1">USNM1676648</strain>
        <tissue evidence="1">Polyp</tissue>
    </source>
</reference>
<name>A0A9W9YKV2_9CNID</name>
<dbReference type="OrthoDB" id="5957366at2759"/>
<keyword evidence="2" id="KW-1185">Reference proteome</keyword>
<evidence type="ECO:0000313" key="2">
    <source>
        <dbReference type="Proteomes" id="UP001163046"/>
    </source>
</evidence>